<name>A0A917VCB0_9ACTN</name>
<comment type="caution">
    <text evidence="1">The sequence shown here is derived from an EMBL/GenBank/DDBJ whole genome shotgun (WGS) entry which is preliminary data.</text>
</comment>
<protein>
    <submittedName>
        <fullName evidence="1">Uncharacterized protein</fullName>
    </submittedName>
</protein>
<dbReference type="EMBL" id="BMNT01000001">
    <property type="protein sequence ID" value="GGK62102.1"/>
    <property type="molecule type" value="Genomic_DNA"/>
</dbReference>
<dbReference type="Proteomes" id="UP000645217">
    <property type="component" value="Unassembled WGS sequence"/>
</dbReference>
<dbReference type="AlphaFoldDB" id="A0A917VCB0"/>
<proteinExistence type="predicted"/>
<reference evidence="1" key="1">
    <citation type="journal article" date="2014" name="Int. J. Syst. Evol. Microbiol.">
        <title>Complete genome sequence of Corynebacterium casei LMG S-19264T (=DSM 44701T), isolated from a smear-ripened cheese.</title>
        <authorList>
            <consortium name="US DOE Joint Genome Institute (JGI-PGF)"/>
            <person name="Walter F."/>
            <person name="Albersmeier A."/>
            <person name="Kalinowski J."/>
            <person name="Ruckert C."/>
        </authorList>
    </citation>
    <scope>NUCLEOTIDE SEQUENCE</scope>
    <source>
        <strain evidence="1">JCM 13064</strain>
    </source>
</reference>
<evidence type="ECO:0000313" key="2">
    <source>
        <dbReference type="Proteomes" id="UP000645217"/>
    </source>
</evidence>
<sequence>MADKLSIEDLAPSPQRAEDATAEGLAKQYAAFAHLHFRLGFDHPDRDKADQSMGMFTSFYSIAYLFREIKTIIGGDAADGVARNFWESLDNPHTLGPDVWSWLTEYGIDPEQINGIAERLIADDAKAEVPTGGEA</sequence>
<accession>A0A917VCB0</accession>
<gene>
    <name evidence="1" type="ORF">GCM10007964_01580</name>
</gene>
<dbReference type="RefSeq" id="WP_189160955.1">
    <property type="nucleotide sequence ID" value="NZ_BMNT01000001.1"/>
</dbReference>
<keyword evidence="2" id="KW-1185">Reference proteome</keyword>
<organism evidence="1 2">
    <name type="scientific">Sphaerisporangium melleum</name>
    <dbReference type="NCBI Taxonomy" id="321316"/>
    <lineage>
        <taxon>Bacteria</taxon>
        <taxon>Bacillati</taxon>
        <taxon>Actinomycetota</taxon>
        <taxon>Actinomycetes</taxon>
        <taxon>Streptosporangiales</taxon>
        <taxon>Streptosporangiaceae</taxon>
        <taxon>Sphaerisporangium</taxon>
    </lineage>
</organism>
<reference evidence="1" key="2">
    <citation type="submission" date="2020-09" db="EMBL/GenBank/DDBJ databases">
        <authorList>
            <person name="Sun Q."/>
            <person name="Ohkuma M."/>
        </authorList>
    </citation>
    <scope>NUCLEOTIDE SEQUENCE</scope>
    <source>
        <strain evidence="1">JCM 13064</strain>
    </source>
</reference>
<evidence type="ECO:0000313" key="1">
    <source>
        <dbReference type="EMBL" id="GGK62102.1"/>
    </source>
</evidence>